<accession>A0A1Y2LD99</accession>
<dbReference type="OrthoDB" id="193379at2"/>
<dbReference type="GO" id="GO:0005737">
    <property type="term" value="C:cytoplasm"/>
    <property type="evidence" value="ECO:0007669"/>
    <property type="project" value="InterPro"/>
</dbReference>
<comment type="caution">
    <text evidence="4">The sequence shown here is derived from an EMBL/GenBank/DDBJ whole genome shotgun (WGS) entry which is preliminary data.</text>
</comment>
<dbReference type="SFLD" id="SFLDG01142">
    <property type="entry name" value="C2.B.2:_Mannosyl-3-phosphoglyc"/>
    <property type="match status" value="1"/>
</dbReference>
<evidence type="ECO:0000256" key="3">
    <source>
        <dbReference type="ARBA" id="ARBA00022842"/>
    </source>
</evidence>
<dbReference type="EMBL" id="JFKB01000004">
    <property type="protein sequence ID" value="OSQ48894.1"/>
    <property type="molecule type" value="Genomic_DNA"/>
</dbReference>
<dbReference type="GO" id="GO:0050531">
    <property type="term" value="F:mannosyl-3-phosphoglycerate phosphatase activity"/>
    <property type="evidence" value="ECO:0007669"/>
    <property type="project" value="InterPro"/>
</dbReference>
<dbReference type="InterPro" id="IPR036412">
    <property type="entry name" value="HAD-like_sf"/>
</dbReference>
<name>A0A1Y2LD99_9PROT</name>
<organism evidence="4 5">
    <name type="scientific">Thalassospira alkalitolerans</name>
    <dbReference type="NCBI Taxonomy" id="1293890"/>
    <lineage>
        <taxon>Bacteria</taxon>
        <taxon>Pseudomonadati</taxon>
        <taxon>Pseudomonadota</taxon>
        <taxon>Alphaproteobacteria</taxon>
        <taxon>Rhodospirillales</taxon>
        <taxon>Thalassospiraceae</taxon>
        <taxon>Thalassospira</taxon>
    </lineage>
</organism>
<dbReference type="InterPro" id="IPR023214">
    <property type="entry name" value="HAD_sf"/>
</dbReference>
<dbReference type="InterPro" id="IPR006381">
    <property type="entry name" value="HAD-SF-IIB-MPGP"/>
</dbReference>
<protein>
    <submittedName>
        <fullName evidence="4">Mannosyl-3-phosphoglycerate phosphatase</fullName>
    </submittedName>
</protein>
<keyword evidence="3" id="KW-0460">Magnesium</keyword>
<dbReference type="RefSeq" id="WP_085617708.1">
    <property type="nucleotide sequence ID" value="NZ_JFKB01000004.1"/>
</dbReference>
<gene>
    <name evidence="4" type="ORF">TALK_08205</name>
</gene>
<evidence type="ECO:0000256" key="1">
    <source>
        <dbReference type="ARBA" id="ARBA00022723"/>
    </source>
</evidence>
<dbReference type="Gene3D" id="3.40.50.1000">
    <property type="entry name" value="HAD superfamily/HAD-like"/>
    <property type="match status" value="1"/>
</dbReference>
<proteinExistence type="predicted"/>
<dbReference type="NCBIfam" id="TIGR01486">
    <property type="entry name" value="HAD-SF-IIB-MPGP"/>
    <property type="match status" value="1"/>
</dbReference>
<sequence length="272" mass="28567">MTKHSHCVIFTDLDGTLLDHDSYSWAPAAAAIGRIKQLHIPLIAISSKTLAELSFLNDRDDIFDGLIGENGGVICLGDQLEHPGPTTKTIDGARNAIARAVSGPLAGFRTSSPAVIARETGLAPSDAARAAQRHCSDPLIWAPTETDIATAQSIAGEFGLKLVKGGRFHTLCGPTDKGKAMDKMIEMLIGIGRLPSPPAKPATIALGDSANDATMLAAADFPVQIPQKHGGAILPLIDDTKLLIAPEPGPSGWNSAINQLLDQIFNARVQAH</sequence>
<dbReference type="SUPFAM" id="SSF56784">
    <property type="entry name" value="HAD-like"/>
    <property type="match status" value="1"/>
</dbReference>
<dbReference type="GO" id="GO:0051479">
    <property type="term" value="P:mannosylglycerate biosynthetic process"/>
    <property type="evidence" value="ECO:0007669"/>
    <property type="project" value="InterPro"/>
</dbReference>
<dbReference type="GO" id="GO:0046872">
    <property type="term" value="F:metal ion binding"/>
    <property type="evidence" value="ECO:0007669"/>
    <property type="project" value="UniProtKB-KW"/>
</dbReference>
<dbReference type="AlphaFoldDB" id="A0A1Y2LD99"/>
<keyword evidence="5" id="KW-1185">Reference proteome</keyword>
<evidence type="ECO:0000256" key="2">
    <source>
        <dbReference type="ARBA" id="ARBA00022801"/>
    </source>
</evidence>
<dbReference type="SFLD" id="SFLDS00003">
    <property type="entry name" value="Haloacid_Dehalogenase"/>
    <property type="match status" value="1"/>
</dbReference>
<dbReference type="Proteomes" id="UP000193396">
    <property type="component" value="Unassembled WGS sequence"/>
</dbReference>
<evidence type="ECO:0000313" key="5">
    <source>
        <dbReference type="Proteomes" id="UP000193396"/>
    </source>
</evidence>
<keyword evidence="1" id="KW-0479">Metal-binding</keyword>
<dbReference type="STRING" id="1293890.TALK_08205"/>
<dbReference type="Gene3D" id="3.30.980.20">
    <property type="entry name" value="Putative mannosyl-3-phosphoglycerate phosphatase, domain 2"/>
    <property type="match status" value="1"/>
</dbReference>
<evidence type="ECO:0000313" key="4">
    <source>
        <dbReference type="EMBL" id="OSQ48894.1"/>
    </source>
</evidence>
<dbReference type="SFLD" id="SFLDG01140">
    <property type="entry name" value="C2.B:_Phosphomannomutase_and_P"/>
    <property type="match status" value="1"/>
</dbReference>
<keyword evidence="2" id="KW-0378">Hydrolase</keyword>
<reference evidence="4 5" key="1">
    <citation type="submission" date="2014-03" db="EMBL/GenBank/DDBJ databases">
        <title>The draft genome sequence of Thalassospira alkalitolerans JCM 18968.</title>
        <authorList>
            <person name="Lai Q."/>
            <person name="Shao Z."/>
        </authorList>
    </citation>
    <scope>NUCLEOTIDE SEQUENCE [LARGE SCALE GENOMIC DNA]</scope>
    <source>
        <strain evidence="4 5">JCM 18968</strain>
    </source>
</reference>